<dbReference type="InterPro" id="IPR029063">
    <property type="entry name" value="SAM-dependent_MTases_sf"/>
</dbReference>
<feature type="transmembrane region" description="Helical" evidence="1">
    <location>
        <begin position="12"/>
        <end position="32"/>
    </location>
</feature>
<accession>A0ABS8WN18</accession>
<name>A0ABS8WN18_DATST</name>
<dbReference type="InterPro" id="IPR053304">
    <property type="entry name" value="RNA_M5U_MTase"/>
</dbReference>
<proteinExistence type="predicted"/>
<evidence type="ECO:0000313" key="3">
    <source>
        <dbReference type="Proteomes" id="UP000823775"/>
    </source>
</evidence>
<keyword evidence="1" id="KW-1133">Transmembrane helix</keyword>
<organism evidence="2 3">
    <name type="scientific">Datura stramonium</name>
    <name type="common">Jimsonweed</name>
    <name type="synonym">Common thornapple</name>
    <dbReference type="NCBI Taxonomy" id="4076"/>
    <lineage>
        <taxon>Eukaryota</taxon>
        <taxon>Viridiplantae</taxon>
        <taxon>Streptophyta</taxon>
        <taxon>Embryophyta</taxon>
        <taxon>Tracheophyta</taxon>
        <taxon>Spermatophyta</taxon>
        <taxon>Magnoliopsida</taxon>
        <taxon>eudicotyledons</taxon>
        <taxon>Gunneridae</taxon>
        <taxon>Pentapetalae</taxon>
        <taxon>asterids</taxon>
        <taxon>lamiids</taxon>
        <taxon>Solanales</taxon>
        <taxon>Solanaceae</taxon>
        <taxon>Solanoideae</taxon>
        <taxon>Datureae</taxon>
        <taxon>Datura</taxon>
    </lineage>
</organism>
<evidence type="ECO:0000256" key="1">
    <source>
        <dbReference type="SAM" id="Phobius"/>
    </source>
</evidence>
<evidence type="ECO:0000313" key="2">
    <source>
        <dbReference type="EMBL" id="MCE3050885.1"/>
    </source>
</evidence>
<keyword evidence="1" id="KW-0812">Transmembrane</keyword>
<dbReference type="Proteomes" id="UP000823775">
    <property type="component" value="Unassembled WGS sequence"/>
</dbReference>
<sequence length="282" mass="31204">MVVQSHNLDPIFPLLCIFPSISLNSFVILQAFDTLLRKLQKYVPQGASVVDLYAGAGVIGLSLAFSRKCRSVKCVEVNKESRQSFEKTVGWLPTNEPTSWLLGSDVVVVDPPRKGLDLSLVKELRHVSAMELRTSKFFSFPLSLVHGSEKSLLNTAICVPSTSMWKYYSMKTLREENGNTRCLEPVIAETVKEEESTTKKNEILAGVKRLLVISIMFVGHLGELSLFGASMATSFAAVWYQHCIRVSNELGAGRPQAACLAVHCSILGLQKAFLLQWFDFGS</sequence>
<dbReference type="SUPFAM" id="SSF53335">
    <property type="entry name" value="S-adenosyl-L-methionine-dependent methyltransferases"/>
    <property type="match status" value="1"/>
</dbReference>
<reference evidence="2 3" key="1">
    <citation type="journal article" date="2021" name="BMC Genomics">
        <title>Datura genome reveals duplications of psychoactive alkaloid biosynthetic genes and high mutation rate following tissue culture.</title>
        <authorList>
            <person name="Rajewski A."/>
            <person name="Carter-House D."/>
            <person name="Stajich J."/>
            <person name="Litt A."/>
        </authorList>
    </citation>
    <scope>NUCLEOTIDE SEQUENCE [LARGE SCALE GENOMIC DNA]</scope>
    <source>
        <strain evidence="2">AR-01</strain>
    </source>
</reference>
<dbReference type="PANTHER" id="PTHR47548:SF1">
    <property type="entry name" value="S-ADENOSYL-L-METHIONINE-DEPENDENT METHYLTRANSFERASES SUPERFAMILY PROTEIN"/>
    <property type="match status" value="1"/>
</dbReference>
<comment type="caution">
    <text evidence="2">The sequence shown here is derived from an EMBL/GenBank/DDBJ whole genome shotgun (WGS) entry which is preliminary data.</text>
</comment>
<keyword evidence="3" id="KW-1185">Reference proteome</keyword>
<gene>
    <name evidence="2" type="ORF">HAX54_048352</name>
</gene>
<dbReference type="PANTHER" id="PTHR47548">
    <property type="entry name" value="BNAA06G32370D PROTEIN"/>
    <property type="match status" value="1"/>
</dbReference>
<keyword evidence="1" id="KW-0472">Membrane</keyword>
<dbReference type="Gene3D" id="3.40.50.150">
    <property type="entry name" value="Vaccinia Virus protein VP39"/>
    <property type="match status" value="1"/>
</dbReference>
<protein>
    <submittedName>
        <fullName evidence="2">Uncharacterized protein</fullName>
    </submittedName>
</protein>
<dbReference type="EMBL" id="JACEIK010007970">
    <property type="protein sequence ID" value="MCE3050885.1"/>
    <property type="molecule type" value="Genomic_DNA"/>
</dbReference>
<feature type="transmembrane region" description="Helical" evidence="1">
    <location>
        <begin position="210"/>
        <end position="240"/>
    </location>
</feature>